<dbReference type="InterPro" id="IPR020806">
    <property type="entry name" value="PKS_PP-bd"/>
</dbReference>
<dbReference type="SMART" id="SM01294">
    <property type="entry name" value="PKS_PP_betabranch"/>
    <property type="match status" value="1"/>
</dbReference>
<dbReference type="Proteomes" id="UP000019141">
    <property type="component" value="Unassembled WGS sequence"/>
</dbReference>
<dbReference type="Gene3D" id="1.10.1200.10">
    <property type="entry name" value="ACP-like"/>
    <property type="match status" value="1"/>
</dbReference>
<organism evidence="4 5">
    <name type="scientific">Entotheonella factor</name>
    <dbReference type="NCBI Taxonomy" id="1429438"/>
    <lineage>
        <taxon>Bacteria</taxon>
        <taxon>Pseudomonadati</taxon>
        <taxon>Nitrospinota/Tectimicrobiota group</taxon>
        <taxon>Candidatus Tectimicrobiota</taxon>
        <taxon>Candidatus Entotheonellia</taxon>
        <taxon>Candidatus Entotheonellales</taxon>
        <taxon>Candidatus Entotheonellaceae</taxon>
        <taxon>Candidatus Entotheonella</taxon>
    </lineage>
</organism>
<proteinExistence type="predicted"/>
<dbReference type="InterPro" id="IPR009081">
    <property type="entry name" value="PP-bd_ACP"/>
</dbReference>
<dbReference type="SMART" id="SM00823">
    <property type="entry name" value="PKS_PP"/>
    <property type="match status" value="1"/>
</dbReference>
<keyword evidence="2" id="KW-0597">Phosphoprotein</keyword>
<name>W4LFR7_ENTF1</name>
<keyword evidence="1" id="KW-0596">Phosphopantetheine</keyword>
<dbReference type="InterPro" id="IPR036736">
    <property type="entry name" value="ACP-like_sf"/>
</dbReference>
<protein>
    <recommendedName>
        <fullName evidence="3">Carrier domain-containing protein</fullName>
    </recommendedName>
</protein>
<sequence length="94" mass="10522">MTPSSMPSQPATPSKSAADIQEWLIAWIANEMAFSPQEIDIQEPFVNFGLSSRQAVFMAGELEDWLEQPLDPRLAWDYPTIEKLADYLATPHAA</sequence>
<evidence type="ECO:0000259" key="3">
    <source>
        <dbReference type="PROSITE" id="PS50075"/>
    </source>
</evidence>
<keyword evidence="5" id="KW-1185">Reference proteome</keyword>
<gene>
    <name evidence="4" type="ORF">ETSY1_25080</name>
</gene>
<dbReference type="HOGENOM" id="CLU_157807_3_0_7"/>
<comment type="caution">
    <text evidence="4">The sequence shown here is derived from an EMBL/GenBank/DDBJ whole genome shotgun (WGS) entry which is preliminary data.</text>
</comment>
<reference evidence="4 5" key="1">
    <citation type="journal article" date="2014" name="Nature">
        <title>An environmental bacterial taxon with a large and distinct metabolic repertoire.</title>
        <authorList>
            <person name="Wilson M.C."/>
            <person name="Mori T."/>
            <person name="Ruckert C."/>
            <person name="Uria A.R."/>
            <person name="Helf M.J."/>
            <person name="Takada K."/>
            <person name="Gernert C."/>
            <person name="Steffens U.A."/>
            <person name="Heycke N."/>
            <person name="Schmitt S."/>
            <person name="Rinke C."/>
            <person name="Helfrich E.J."/>
            <person name="Brachmann A.O."/>
            <person name="Gurgui C."/>
            <person name="Wakimoto T."/>
            <person name="Kracht M."/>
            <person name="Crusemann M."/>
            <person name="Hentschel U."/>
            <person name="Abe I."/>
            <person name="Matsunaga S."/>
            <person name="Kalinowski J."/>
            <person name="Takeyama H."/>
            <person name="Piel J."/>
        </authorList>
    </citation>
    <scope>NUCLEOTIDE SEQUENCE [LARGE SCALE GENOMIC DNA]</scope>
    <source>
        <strain evidence="5">TSY1</strain>
    </source>
</reference>
<evidence type="ECO:0000256" key="2">
    <source>
        <dbReference type="ARBA" id="ARBA00022553"/>
    </source>
</evidence>
<accession>W4LFR7</accession>
<evidence type="ECO:0000256" key="1">
    <source>
        <dbReference type="ARBA" id="ARBA00022450"/>
    </source>
</evidence>
<dbReference type="PROSITE" id="PS50075">
    <property type="entry name" value="CARRIER"/>
    <property type="match status" value="1"/>
</dbReference>
<dbReference type="AlphaFoldDB" id="W4LFR7"/>
<dbReference type="Pfam" id="PF00550">
    <property type="entry name" value="PP-binding"/>
    <property type="match status" value="1"/>
</dbReference>
<dbReference type="GO" id="GO:0031177">
    <property type="term" value="F:phosphopantetheine binding"/>
    <property type="evidence" value="ECO:0007669"/>
    <property type="project" value="InterPro"/>
</dbReference>
<evidence type="ECO:0000313" key="5">
    <source>
        <dbReference type="Proteomes" id="UP000019141"/>
    </source>
</evidence>
<feature type="domain" description="Carrier" evidence="3">
    <location>
        <begin position="15"/>
        <end position="92"/>
    </location>
</feature>
<dbReference type="EMBL" id="AZHW01000739">
    <property type="protein sequence ID" value="ETW96822.1"/>
    <property type="molecule type" value="Genomic_DNA"/>
</dbReference>
<evidence type="ECO:0000313" key="4">
    <source>
        <dbReference type="EMBL" id="ETW96822.1"/>
    </source>
</evidence>
<dbReference type="SUPFAM" id="SSF47336">
    <property type="entry name" value="ACP-like"/>
    <property type="match status" value="1"/>
</dbReference>